<dbReference type="OrthoDB" id="8439007at2"/>
<sequence>MNIFNVFTPEQLEALPEDHREAFVAFVMRAEEVLEERTRSSSQQNEDEAWRYINDERHGFMNIVIAAAKRYGVTEFGSTAVPSPKNFGESEYAEFRSDLDHYLTQIYIDNSVRAKRDAVPLEPKAKERLRSYILELRNCIEKADMTEAKRQALHKRLTAFEAELERSRLSLLAVTRVTRELMALGSGAWQATEITYKLISNVMHEVAMAKAADDETRQLPHTSAPAMISPPRPPTTSRERRVSAPAFEPGGMDDDIPF</sequence>
<protein>
    <submittedName>
        <fullName evidence="2">Uncharacterized protein</fullName>
    </submittedName>
</protein>
<organism evidence="2 3">
    <name type="scientific">Devosia psychrophila</name>
    <dbReference type="NCBI Taxonomy" id="728005"/>
    <lineage>
        <taxon>Bacteria</taxon>
        <taxon>Pseudomonadati</taxon>
        <taxon>Pseudomonadota</taxon>
        <taxon>Alphaproteobacteria</taxon>
        <taxon>Hyphomicrobiales</taxon>
        <taxon>Devosiaceae</taxon>
        <taxon>Devosia</taxon>
    </lineage>
</organism>
<evidence type="ECO:0000313" key="3">
    <source>
        <dbReference type="Proteomes" id="UP000182258"/>
    </source>
</evidence>
<dbReference type="EMBL" id="FOMB01000002">
    <property type="protein sequence ID" value="SFC10247.1"/>
    <property type="molecule type" value="Genomic_DNA"/>
</dbReference>
<reference evidence="2 3" key="1">
    <citation type="submission" date="2016-10" db="EMBL/GenBank/DDBJ databases">
        <authorList>
            <person name="de Groot N.N."/>
        </authorList>
    </citation>
    <scope>NUCLEOTIDE SEQUENCE [LARGE SCALE GENOMIC DNA]</scope>
    <source>
        <strain evidence="2 3">CGMCC 1.10210</strain>
    </source>
</reference>
<name>A0A1I1GEM5_9HYPH</name>
<gene>
    <name evidence="2" type="ORF">SAMN04488059_102138</name>
</gene>
<dbReference type="RefSeq" id="WP_052952504.1">
    <property type="nucleotide sequence ID" value="NZ_FOMB01000002.1"/>
</dbReference>
<evidence type="ECO:0000256" key="1">
    <source>
        <dbReference type="SAM" id="MobiDB-lite"/>
    </source>
</evidence>
<dbReference type="AlphaFoldDB" id="A0A1I1GEM5"/>
<evidence type="ECO:0000313" key="2">
    <source>
        <dbReference type="EMBL" id="SFC10247.1"/>
    </source>
</evidence>
<proteinExistence type="predicted"/>
<dbReference type="Proteomes" id="UP000182258">
    <property type="component" value="Unassembled WGS sequence"/>
</dbReference>
<feature type="region of interest" description="Disordered" evidence="1">
    <location>
        <begin position="212"/>
        <end position="258"/>
    </location>
</feature>
<accession>A0A1I1GEM5</accession>